<keyword evidence="3" id="KW-1185">Reference proteome</keyword>
<accession>C4XM31</accession>
<dbReference type="STRING" id="573370.DMR_36680"/>
<feature type="coiled-coil region" evidence="1">
    <location>
        <begin position="6"/>
        <end position="58"/>
    </location>
</feature>
<dbReference type="Proteomes" id="UP000009071">
    <property type="component" value="Chromosome"/>
</dbReference>
<keyword evidence="1" id="KW-0175">Coiled coil</keyword>
<reference evidence="2 3" key="1">
    <citation type="journal article" date="2009" name="Genome Res.">
        <title>Whole genome sequence of Desulfovibrio magneticus strain RS-1 revealed common gene clusters in magnetotactic bacteria.</title>
        <authorList>
            <person name="Nakazawa H."/>
            <person name="Arakaki A."/>
            <person name="Narita-Yamada S."/>
            <person name="Yashiro I."/>
            <person name="Jinno K."/>
            <person name="Aoki N."/>
            <person name="Tsuruyama A."/>
            <person name="Okamura Y."/>
            <person name="Tanikawa S."/>
            <person name="Fujita N."/>
            <person name="Takeyama H."/>
            <person name="Matsunaga T."/>
        </authorList>
    </citation>
    <scope>NUCLEOTIDE SEQUENCE [LARGE SCALE GENOMIC DNA]</scope>
    <source>
        <strain evidence="3">ATCC 700980 / DSM 13731 / RS-1</strain>
    </source>
</reference>
<dbReference type="AlphaFoldDB" id="C4XM31"/>
<gene>
    <name evidence="2" type="ordered locus">DMR_36680</name>
</gene>
<organism evidence="2 3">
    <name type="scientific">Solidesulfovibrio magneticus (strain ATCC 700980 / DSM 13731 / RS-1)</name>
    <name type="common">Desulfovibrio magneticus</name>
    <dbReference type="NCBI Taxonomy" id="573370"/>
    <lineage>
        <taxon>Bacteria</taxon>
        <taxon>Pseudomonadati</taxon>
        <taxon>Thermodesulfobacteriota</taxon>
        <taxon>Desulfovibrionia</taxon>
        <taxon>Desulfovibrionales</taxon>
        <taxon>Desulfovibrionaceae</taxon>
        <taxon>Solidesulfovibrio</taxon>
    </lineage>
</organism>
<proteinExistence type="predicted"/>
<evidence type="ECO:0000256" key="1">
    <source>
        <dbReference type="SAM" id="Coils"/>
    </source>
</evidence>
<dbReference type="EMBL" id="AP010904">
    <property type="protein sequence ID" value="BAH77159.1"/>
    <property type="molecule type" value="Genomic_DNA"/>
</dbReference>
<evidence type="ECO:0000313" key="2">
    <source>
        <dbReference type="EMBL" id="BAH77159.1"/>
    </source>
</evidence>
<dbReference type="HOGENOM" id="CLU_2787085_0_0_7"/>
<dbReference type="RefSeq" id="WP_015862301.1">
    <property type="nucleotide sequence ID" value="NC_012796.1"/>
</dbReference>
<protein>
    <submittedName>
        <fullName evidence="2">Uncharacterized protein</fullName>
    </submittedName>
</protein>
<evidence type="ECO:0000313" key="3">
    <source>
        <dbReference type="Proteomes" id="UP000009071"/>
    </source>
</evidence>
<name>C4XM31_SOLM1</name>
<dbReference type="KEGG" id="dma:DMR_36680"/>
<sequence length="68" mass="7631">MKKAHLKKLEKAANFLREVYDDLENEGSEDLDNFGTRLDEAAAAIEAILEDVEAASKEDDEDEGFEVE</sequence>